<organism evidence="2">
    <name type="scientific">Candidatus Syntropharchaeum butanivorans</name>
    <dbReference type="NCBI Taxonomy" id="1839936"/>
    <lineage>
        <taxon>Archaea</taxon>
        <taxon>Methanobacteriati</taxon>
        <taxon>Methanobacteriota</taxon>
        <taxon>Stenosarchaea group</taxon>
        <taxon>Methanomicrobia</taxon>
        <taxon>Methanosarcinales</taxon>
        <taxon>ANME-2 cluster</taxon>
        <taxon>Candidatus Syntropharchaeum</taxon>
    </lineage>
</organism>
<gene>
    <name evidence="2" type="ORF">ENG09_02365</name>
</gene>
<keyword evidence="1" id="KW-1133">Transmembrane helix</keyword>
<feature type="transmembrane region" description="Helical" evidence="1">
    <location>
        <begin position="72"/>
        <end position="95"/>
    </location>
</feature>
<sequence>MSEIVTFMMLQEIMAGFGFVTVMLAGSFALMAAMLATITYSVLKGGTIAWMYLMLGFWMFLVAFTFKLFEDVWITMAIAADISYLFGLAMMIAGFKELAAIYVGETG</sequence>
<reference evidence="2" key="1">
    <citation type="journal article" date="2020" name="mSystems">
        <title>Genome- and Community-Level Interaction Insights into Carbon Utilization and Element Cycling Functions of Hydrothermarchaeota in Hydrothermal Sediment.</title>
        <authorList>
            <person name="Zhou Z."/>
            <person name="Liu Y."/>
            <person name="Xu W."/>
            <person name="Pan J."/>
            <person name="Luo Z.H."/>
            <person name="Li M."/>
        </authorList>
    </citation>
    <scope>NUCLEOTIDE SEQUENCE [LARGE SCALE GENOMIC DNA]</scope>
    <source>
        <strain evidence="2">HyVt-185</strain>
    </source>
</reference>
<protein>
    <submittedName>
        <fullName evidence="2">Uncharacterized protein</fullName>
    </submittedName>
</protein>
<feature type="transmembrane region" description="Helical" evidence="1">
    <location>
        <begin position="48"/>
        <end position="66"/>
    </location>
</feature>
<dbReference type="AlphaFoldDB" id="A0A7C1AV37"/>
<evidence type="ECO:0000313" key="2">
    <source>
        <dbReference type="EMBL" id="HDM36088.1"/>
    </source>
</evidence>
<comment type="caution">
    <text evidence="2">The sequence shown here is derived from an EMBL/GenBank/DDBJ whole genome shotgun (WGS) entry which is preliminary data.</text>
</comment>
<proteinExistence type="predicted"/>
<dbReference type="EMBL" id="DQZR01000099">
    <property type="protein sequence ID" value="HDM36088.1"/>
    <property type="molecule type" value="Genomic_DNA"/>
</dbReference>
<keyword evidence="1" id="KW-0812">Transmembrane</keyword>
<feature type="transmembrane region" description="Helical" evidence="1">
    <location>
        <begin position="13"/>
        <end position="36"/>
    </location>
</feature>
<keyword evidence="1" id="KW-0472">Membrane</keyword>
<name>A0A7C1AV37_9EURY</name>
<accession>A0A7C1AV37</accession>
<evidence type="ECO:0000256" key="1">
    <source>
        <dbReference type="SAM" id="Phobius"/>
    </source>
</evidence>
<dbReference type="Proteomes" id="UP000885863">
    <property type="component" value="Unassembled WGS sequence"/>
</dbReference>